<dbReference type="AlphaFoldDB" id="A0A0B6ZV60"/>
<evidence type="ECO:0000313" key="1">
    <source>
        <dbReference type="EMBL" id="CEK72247.1"/>
    </source>
</evidence>
<dbReference type="EMBL" id="HACG01025382">
    <property type="protein sequence ID" value="CEK72247.1"/>
    <property type="molecule type" value="Transcribed_RNA"/>
</dbReference>
<name>A0A0B6ZV60_9EUPU</name>
<organism evidence="1">
    <name type="scientific">Arion vulgaris</name>
    <dbReference type="NCBI Taxonomy" id="1028688"/>
    <lineage>
        <taxon>Eukaryota</taxon>
        <taxon>Metazoa</taxon>
        <taxon>Spiralia</taxon>
        <taxon>Lophotrochozoa</taxon>
        <taxon>Mollusca</taxon>
        <taxon>Gastropoda</taxon>
        <taxon>Heterobranchia</taxon>
        <taxon>Euthyneura</taxon>
        <taxon>Panpulmonata</taxon>
        <taxon>Eupulmonata</taxon>
        <taxon>Stylommatophora</taxon>
        <taxon>Helicina</taxon>
        <taxon>Arionoidea</taxon>
        <taxon>Arionidae</taxon>
        <taxon>Arion</taxon>
    </lineage>
</organism>
<feature type="non-terminal residue" evidence="1">
    <location>
        <position position="1"/>
    </location>
</feature>
<reference evidence="1" key="1">
    <citation type="submission" date="2014-12" db="EMBL/GenBank/DDBJ databases">
        <title>Insight into the proteome of Arion vulgaris.</title>
        <authorList>
            <person name="Aradska J."/>
            <person name="Bulat T."/>
            <person name="Smidak R."/>
            <person name="Sarate P."/>
            <person name="Gangsoo J."/>
            <person name="Sialana F."/>
            <person name="Bilban M."/>
            <person name="Lubec G."/>
        </authorList>
    </citation>
    <scope>NUCLEOTIDE SEQUENCE</scope>
    <source>
        <tissue evidence="1">Skin</tissue>
    </source>
</reference>
<gene>
    <name evidence="1" type="primary">ORF81625</name>
</gene>
<proteinExistence type="predicted"/>
<sequence>TSYQVKTNKIQTLSTNVFNQEGVTEWQTQTYRKDRNIYYSDQEKKIVTGQTYPAKDTVECHKTSN</sequence>
<accession>A0A0B6ZV60</accession>
<protein>
    <submittedName>
        <fullName evidence="1">Uncharacterized protein</fullName>
    </submittedName>
</protein>